<proteinExistence type="predicted"/>
<comment type="caution">
    <text evidence="1">The sequence shown here is derived from an EMBL/GenBank/DDBJ whole genome shotgun (WGS) entry which is preliminary data.</text>
</comment>
<dbReference type="EMBL" id="JAOYFB010000001">
    <property type="protein sequence ID" value="KAK4005413.1"/>
    <property type="molecule type" value="Genomic_DNA"/>
</dbReference>
<sequence>MVQVKQSMRIGRLHVGIKVRNGRAYRKVLEEYSKQIPPSSQLPATLRNVIVFFVMPNVWKQNKLETE</sequence>
<evidence type="ECO:0000313" key="1">
    <source>
        <dbReference type="EMBL" id="KAK4005413.1"/>
    </source>
</evidence>
<evidence type="ECO:0000313" key="2">
    <source>
        <dbReference type="Proteomes" id="UP001234178"/>
    </source>
</evidence>
<protein>
    <submittedName>
        <fullName evidence="1">Uncharacterized protein</fullName>
    </submittedName>
</protein>
<dbReference type="Proteomes" id="UP001234178">
    <property type="component" value="Unassembled WGS sequence"/>
</dbReference>
<organism evidence="1 2">
    <name type="scientific">Daphnia magna</name>
    <dbReference type="NCBI Taxonomy" id="35525"/>
    <lineage>
        <taxon>Eukaryota</taxon>
        <taxon>Metazoa</taxon>
        <taxon>Ecdysozoa</taxon>
        <taxon>Arthropoda</taxon>
        <taxon>Crustacea</taxon>
        <taxon>Branchiopoda</taxon>
        <taxon>Diplostraca</taxon>
        <taxon>Cladocera</taxon>
        <taxon>Anomopoda</taxon>
        <taxon>Daphniidae</taxon>
        <taxon>Daphnia</taxon>
    </lineage>
</organism>
<keyword evidence="2" id="KW-1185">Reference proteome</keyword>
<name>A0ABQ9YXN4_9CRUS</name>
<reference evidence="1 2" key="1">
    <citation type="journal article" date="2023" name="Nucleic Acids Res.">
        <title>The hologenome of Daphnia magna reveals possible DNA methylation and microbiome-mediated evolution of the host genome.</title>
        <authorList>
            <person name="Chaturvedi A."/>
            <person name="Li X."/>
            <person name="Dhandapani V."/>
            <person name="Marshall H."/>
            <person name="Kissane S."/>
            <person name="Cuenca-Cambronero M."/>
            <person name="Asole G."/>
            <person name="Calvet F."/>
            <person name="Ruiz-Romero M."/>
            <person name="Marangio P."/>
            <person name="Guigo R."/>
            <person name="Rago D."/>
            <person name="Mirbahai L."/>
            <person name="Eastwood N."/>
            <person name="Colbourne J.K."/>
            <person name="Zhou J."/>
            <person name="Mallon E."/>
            <person name="Orsini L."/>
        </authorList>
    </citation>
    <scope>NUCLEOTIDE SEQUENCE [LARGE SCALE GENOMIC DNA]</scope>
    <source>
        <strain evidence="1">LRV0_1</strain>
    </source>
</reference>
<gene>
    <name evidence="1" type="ORF">OUZ56_007127</name>
</gene>
<accession>A0ABQ9YXN4</accession>